<keyword evidence="1" id="KW-0560">Oxidoreductase</keyword>
<dbReference type="AlphaFoldDB" id="A0A5E4X252"/>
<dbReference type="Gene3D" id="3.40.50.720">
    <property type="entry name" value="NAD(P)-binding Rossmann-like Domain"/>
    <property type="match status" value="1"/>
</dbReference>
<sequence>MLELVVERVTPRSGLDAIGHGRLGVRELDLRTGVARVRNVTQPAAFDYSTTRLTVPFGLPLGARPPPEIALAILAEITGLRNGVSNAVSVGHLQGSRECRTRIA</sequence>
<proteinExistence type="predicted"/>
<accession>A0A5E4X252</accession>
<organism evidence="1 2">
    <name type="scientific">Pandoraea cepalis</name>
    <dbReference type="NCBI Taxonomy" id="2508294"/>
    <lineage>
        <taxon>Bacteria</taxon>
        <taxon>Pseudomonadati</taxon>
        <taxon>Pseudomonadota</taxon>
        <taxon>Betaproteobacteria</taxon>
        <taxon>Burkholderiales</taxon>
        <taxon>Burkholderiaceae</taxon>
        <taxon>Pandoraea</taxon>
    </lineage>
</organism>
<evidence type="ECO:0000313" key="2">
    <source>
        <dbReference type="Proteomes" id="UP000384354"/>
    </source>
</evidence>
<gene>
    <name evidence="1" type="primary">pucA_2</name>
    <name evidence="1" type="ORF">PCE31106_03606</name>
</gene>
<dbReference type="EMBL" id="CABPSL010000016">
    <property type="protein sequence ID" value="VVE30354.1"/>
    <property type="molecule type" value="Genomic_DNA"/>
</dbReference>
<dbReference type="GO" id="GO:0004854">
    <property type="term" value="F:xanthine dehydrogenase activity"/>
    <property type="evidence" value="ECO:0007669"/>
    <property type="project" value="UniProtKB-EC"/>
</dbReference>
<dbReference type="Proteomes" id="UP000384354">
    <property type="component" value="Unassembled WGS sequence"/>
</dbReference>
<protein>
    <submittedName>
        <fullName evidence="1">Putative xanthine dehydrogenase subunit A</fullName>
        <ecNumber evidence="1">1.17.1.4</ecNumber>
    </submittedName>
</protein>
<dbReference type="RefSeq" id="WP_150564231.1">
    <property type="nucleotide sequence ID" value="NZ_CABPSL010000016.1"/>
</dbReference>
<evidence type="ECO:0000313" key="1">
    <source>
        <dbReference type="EMBL" id="VVE30354.1"/>
    </source>
</evidence>
<reference evidence="1 2" key="1">
    <citation type="submission" date="2019-08" db="EMBL/GenBank/DDBJ databases">
        <authorList>
            <person name="Peeters C."/>
        </authorList>
    </citation>
    <scope>NUCLEOTIDE SEQUENCE [LARGE SCALE GENOMIC DNA]</scope>
    <source>
        <strain evidence="1 2">LMG 31106</strain>
    </source>
</reference>
<dbReference type="OrthoDB" id="5242066at2"/>
<dbReference type="EC" id="1.17.1.4" evidence="1"/>
<name>A0A5E4X252_9BURK</name>